<evidence type="ECO:0000256" key="1">
    <source>
        <dbReference type="SAM" id="MobiDB-lite"/>
    </source>
</evidence>
<dbReference type="OrthoDB" id="330196at2"/>
<dbReference type="EMBL" id="RQFF01000030">
    <property type="protein sequence ID" value="TGK69845.1"/>
    <property type="molecule type" value="Genomic_DNA"/>
</dbReference>
<keyword evidence="3" id="KW-1185">Reference proteome</keyword>
<evidence type="ECO:0000313" key="2">
    <source>
        <dbReference type="EMBL" id="TGK69845.1"/>
    </source>
</evidence>
<organism evidence="2 3">
    <name type="scientific">Leptospira kanakyensis</name>
    <dbReference type="NCBI Taxonomy" id="2484968"/>
    <lineage>
        <taxon>Bacteria</taxon>
        <taxon>Pseudomonadati</taxon>
        <taxon>Spirochaetota</taxon>
        <taxon>Spirochaetia</taxon>
        <taxon>Leptospirales</taxon>
        <taxon>Leptospiraceae</taxon>
        <taxon>Leptospira</taxon>
    </lineage>
</organism>
<name>A0A6N4PYF9_9LEPT</name>
<protein>
    <submittedName>
        <fullName evidence="2">Uncharacterized protein</fullName>
    </submittedName>
</protein>
<reference evidence="2" key="1">
    <citation type="journal article" date="2019" name="PLoS Negl. Trop. Dis.">
        <title>Revisiting the worldwide diversity of Leptospira species in the environment.</title>
        <authorList>
            <person name="Vincent A.T."/>
            <person name="Schiettekatte O."/>
            <person name="Bourhy P."/>
            <person name="Veyrier F.J."/>
            <person name="Picardeau M."/>
        </authorList>
    </citation>
    <scope>NUCLEOTIDE SEQUENCE [LARGE SCALE GENOMIC DNA]</scope>
    <source>
        <strain evidence="2">201800293</strain>
    </source>
</reference>
<feature type="region of interest" description="Disordered" evidence="1">
    <location>
        <begin position="1"/>
        <end position="22"/>
    </location>
</feature>
<sequence length="98" mass="11361">MANTSRRLGLEKMDKPIDPTDFSESIEDYHRQGDQILSIIYEIQSSQTLSGQNNEELQKYINLLIEEVNRMKGNDIHLAKNAKLNLIKTIAKFSLYFE</sequence>
<dbReference type="AlphaFoldDB" id="A0A6N4PYF9"/>
<accession>A0A6N4PYF9</accession>
<evidence type="ECO:0000313" key="3">
    <source>
        <dbReference type="Proteomes" id="UP000297239"/>
    </source>
</evidence>
<comment type="caution">
    <text evidence="2">The sequence shown here is derived from an EMBL/GenBank/DDBJ whole genome shotgun (WGS) entry which is preliminary data.</text>
</comment>
<feature type="compositionally biased region" description="Basic and acidic residues" evidence="1">
    <location>
        <begin position="8"/>
        <end position="18"/>
    </location>
</feature>
<dbReference type="Proteomes" id="UP000297239">
    <property type="component" value="Unassembled WGS sequence"/>
</dbReference>
<proteinExistence type="predicted"/>
<dbReference type="RefSeq" id="WP_135635292.1">
    <property type="nucleotide sequence ID" value="NZ_JAMQPQ010000001.1"/>
</dbReference>
<gene>
    <name evidence="2" type="ORF">EHQ18_13780</name>
</gene>